<evidence type="ECO:0000313" key="2">
    <source>
        <dbReference type="Proteomes" id="UP000178129"/>
    </source>
</evidence>
<dbReference type="EMBL" id="FJUW01000012">
    <property type="protein sequence ID" value="CZS96251.1"/>
    <property type="molecule type" value="Genomic_DNA"/>
</dbReference>
<keyword evidence="2" id="KW-1185">Reference proteome</keyword>
<sequence>MPAGKQPKRDLVLTRRIEEGKIHVPCSHKPDGHTVPQDAQFRGSVSVLAVHVGVGGAVEVVLVNEVILVVDVELEYELEGGLVVEIEDEADFDVEIDESLDLEEVGLEEVEL</sequence>
<evidence type="ECO:0000313" key="1">
    <source>
        <dbReference type="EMBL" id="CZS96251.1"/>
    </source>
</evidence>
<dbReference type="Proteomes" id="UP000178129">
    <property type="component" value="Unassembled WGS sequence"/>
</dbReference>
<dbReference type="AlphaFoldDB" id="A0A1E1KE25"/>
<dbReference type="InParanoid" id="A0A1E1KE25"/>
<name>A0A1E1KE25_9HELO</name>
<comment type="caution">
    <text evidence="1">The sequence shown here is derived from an EMBL/GenBank/DDBJ whole genome shotgun (WGS) entry which is preliminary data.</text>
</comment>
<reference evidence="2" key="1">
    <citation type="submission" date="2016-03" db="EMBL/GenBank/DDBJ databases">
        <authorList>
            <person name="Ploux O."/>
        </authorList>
    </citation>
    <scope>NUCLEOTIDE SEQUENCE [LARGE SCALE GENOMIC DNA]</scope>
    <source>
        <strain evidence="2">UK7</strain>
    </source>
</reference>
<accession>A0A1E1KE25</accession>
<gene>
    <name evidence="1" type="ORF">RCO7_04979</name>
</gene>
<proteinExistence type="predicted"/>
<organism evidence="1 2">
    <name type="scientific">Rhynchosporium graminicola</name>
    <dbReference type="NCBI Taxonomy" id="2792576"/>
    <lineage>
        <taxon>Eukaryota</taxon>
        <taxon>Fungi</taxon>
        <taxon>Dikarya</taxon>
        <taxon>Ascomycota</taxon>
        <taxon>Pezizomycotina</taxon>
        <taxon>Leotiomycetes</taxon>
        <taxon>Helotiales</taxon>
        <taxon>Ploettnerulaceae</taxon>
        <taxon>Rhynchosporium</taxon>
    </lineage>
</organism>
<protein>
    <submittedName>
        <fullName evidence="1">Uncharacterized protein</fullName>
    </submittedName>
</protein>